<dbReference type="HOGENOM" id="CLU_088754_0_0_1"/>
<evidence type="ECO:0000313" key="2">
    <source>
        <dbReference type="EMBL" id="EEC73224.1"/>
    </source>
</evidence>
<proteinExistence type="predicted"/>
<name>B8AIA8_ORYSI</name>
<organism evidence="2 3">
    <name type="scientific">Oryza sativa subsp. indica</name>
    <name type="common">Rice</name>
    <dbReference type="NCBI Taxonomy" id="39946"/>
    <lineage>
        <taxon>Eukaryota</taxon>
        <taxon>Viridiplantae</taxon>
        <taxon>Streptophyta</taxon>
        <taxon>Embryophyta</taxon>
        <taxon>Tracheophyta</taxon>
        <taxon>Spermatophyta</taxon>
        <taxon>Magnoliopsida</taxon>
        <taxon>Liliopsida</taxon>
        <taxon>Poales</taxon>
        <taxon>Poaceae</taxon>
        <taxon>BOP clade</taxon>
        <taxon>Oryzoideae</taxon>
        <taxon>Oryzeae</taxon>
        <taxon>Oryzinae</taxon>
        <taxon>Oryza</taxon>
        <taxon>Oryza sativa</taxon>
    </lineage>
</organism>
<feature type="coiled-coil region" evidence="1">
    <location>
        <begin position="146"/>
        <end position="173"/>
    </location>
</feature>
<keyword evidence="1" id="KW-0175">Coiled coil</keyword>
<reference evidence="2 3" key="1">
    <citation type="journal article" date="2005" name="PLoS Biol.">
        <title>The genomes of Oryza sativa: a history of duplications.</title>
        <authorList>
            <person name="Yu J."/>
            <person name="Wang J."/>
            <person name="Lin W."/>
            <person name="Li S."/>
            <person name="Li H."/>
            <person name="Zhou J."/>
            <person name="Ni P."/>
            <person name="Dong W."/>
            <person name="Hu S."/>
            <person name="Zeng C."/>
            <person name="Zhang J."/>
            <person name="Zhang Y."/>
            <person name="Li R."/>
            <person name="Xu Z."/>
            <person name="Li S."/>
            <person name="Li X."/>
            <person name="Zheng H."/>
            <person name="Cong L."/>
            <person name="Lin L."/>
            <person name="Yin J."/>
            <person name="Geng J."/>
            <person name="Li G."/>
            <person name="Shi J."/>
            <person name="Liu J."/>
            <person name="Lv H."/>
            <person name="Li J."/>
            <person name="Wang J."/>
            <person name="Deng Y."/>
            <person name="Ran L."/>
            <person name="Shi X."/>
            <person name="Wang X."/>
            <person name="Wu Q."/>
            <person name="Li C."/>
            <person name="Ren X."/>
            <person name="Wang J."/>
            <person name="Wang X."/>
            <person name="Li D."/>
            <person name="Liu D."/>
            <person name="Zhang X."/>
            <person name="Ji Z."/>
            <person name="Zhao W."/>
            <person name="Sun Y."/>
            <person name="Zhang Z."/>
            <person name="Bao J."/>
            <person name="Han Y."/>
            <person name="Dong L."/>
            <person name="Ji J."/>
            <person name="Chen P."/>
            <person name="Wu S."/>
            <person name="Liu J."/>
            <person name="Xiao Y."/>
            <person name="Bu D."/>
            <person name="Tan J."/>
            <person name="Yang L."/>
            <person name="Ye C."/>
            <person name="Zhang J."/>
            <person name="Xu J."/>
            <person name="Zhou Y."/>
            <person name="Yu Y."/>
            <person name="Zhang B."/>
            <person name="Zhuang S."/>
            <person name="Wei H."/>
            <person name="Liu B."/>
            <person name="Lei M."/>
            <person name="Yu H."/>
            <person name="Li Y."/>
            <person name="Xu H."/>
            <person name="Wei S."/>
            <person name="He X."/>
            <person name="Fang L."/>
            <person name="Zhang Z."/>
            <person name="Zhang Y."/>
            <person name="Huang X."/>
            <person name="Su Z."/>
            <person name="Tong W."/>
            <person name="Li J."/>
            <person name="Tong Z."/>
            <person name="Li S."/>
            <person name="Ye J."/>
            <person name="Wang L."/>
            <person name="Fang L."/>
            <person name="Lei T."/>
            <person name="Chen C."/>
            <person name="Chen H."/>
            <person name="Xu Z."/>
            <person name="Li H."/>
            <person name="Huang H."/>
            <person name="Zhang F."/>
            <person name="Xu H."/>
            <person name="Li N."/>
            <person name="Zhao C."/>
            <person name="Li S."/>
            <person name="Dong L."/>
            <person name="Huang Y."/>
            <person name="Li L."/>
            <person name="Xi Y."/>
            <person name="Qi Q."/>
            <person name="Li W."/>
            <person name="Zhang B."/>
            <person name="Hu W."/>
            <person name="Zhang Y."/>
            <person name="Tian X."/>
            <person name="Jiao Y."/>
            <person name="Liang X."/>
            <person name="Jin J."/>
            <person name="Gao L."/>
            <person name="Zheng W."/>
            <person name="Hao B."/>
            <person name="Liu S."/>
            <person name="Wang W."/>
            <person name="Yuan L."/>
            <person name="Cao M."/>
            <person name="McDermott J."/>
            <person name="Samudrala R."/>
            <person name="Wang J."/>
            <person name="Wong G.K."/>
            <person name="Yang H."/>
        </authorList>
    </citation>
    <scope>NUCLEOTIDE SEQUENCE [LARGE SCALE GENOMIC DNA]</scope>
    <source>
        <strain evidence="3">cv. 93-11</strain>
    </source>
</reference>
<dbReference type="EMBL" id="CM000127">
    <property type="protein sequence ID" value="EEC73224.1"/>
    <property type="molecule type" value="Genomic_DNA"/>
</dbReference>
<sequence length="268" mass="30972">MSTVWQPLGYSGSYEEGSLPHILWLMLQHLGHNHPPEYHFFSLERSSSLRAYMAELCIQGFWTHESPLYFQAYGWDAPSAMHEVAFQAIVYYRHHRPGMDGFFHYFPARTNQATANYYPGLEGNMREIDTPQLFLAGLVRAMDRYLANTMAELRRLQARVVMLDRRIEQLGHQGHFDNAIIYGNHELQPLTETLPPPVGVYQNINTRAHMRVGFHRNRRTMPDPALVGDPVLLGPFYAFERNGRQYHLTMATPSTTMPQPPIRFSQVP</sequence>
<dbReference type="AlphaFoldDB" id="B8AIA8"/>
<accession>B8AIA8</accession>
<evidence type="ECO:0000313" key="3">
    <source>
        <dbReference type="Proteomes" id="UP000007015"/>
    </source>
</evidence>
<dbReference type="Proteomes" id="UP000007015">
    <property type="component" value="Chromosome 2"/>
</dbReference>
<evidence type="ECO:0000256" key="1">
    <source>
        <dbReference type="SAM" id="Coils"/>
    </source>
</evidence>
<gene>
    <name evidence="2" type="ORF">OsI_07311</name>
</gene>
<keyword evidence="3" id="KW-1185">Reference proteome</keyword>
<protein>
    <submittedName>
        <fullName evidence="2">Uncharacterized protein</fullName>
    </submittedName>
</protein>
<dbReference type="Gramene" id="BGIOSGA006426-TA">
    <property type="protein sequence ID" value="BGIOSGA006426-PA"/>
    <property type="gene ID" value="BGIOSGA006426"/>
</dbReference>